<dbReference type="EMBL" id="JNVN01000855">
    <property type="protein sequence ID" value="KHJ34471.1"/>
    <property type="molecule type" value="Genomic_DNA"/>
</dbReference>
<evidence type="ECO:0000256" key="2">
    <source>
        <dbReference type="ARBA" id="ARBA00022980"/>
    </source>
</evidence>
<dbReference type="HAMAP" id="MF_00291_B">
    <property type="entry name" value="Ribosomal_uS2_B"/>
    <property type="match status" value="1"/>
</dbReference>
<proteinExistence type="inferred from homology"/>
<dbReference type="GO" id="GO:0005763">
    <property type="term" value="C:mitochondrial small ribosomal subunit"/>
    <property type="evidence" value="ECO:0007669"/>
    <property type="project" value="TreeGrafter"/>
</dbReference>
<keyword evidence="5" id="KW-1185">Reference proteome</keyword>
<sequence length="355" mass="39214">MPVKIVAQRGRSALLKPVSRCCARLLSSEHSAINPSLSYECTSGSSPPEAMSSPTSEILNEAPSIINRWIPANMKRKGPSDYIVLKTNAIKATIQRTTAKLGATPELRYHPKQTLWNPPKPEDVTLEMLMAAQTHFGHHSSLWNPMNQRYIYGIRHGIHIFSLETIAAHLRRAAKVVEDVCYRGGIVLFVGTKKGHAAALVRAAQLAKSYFLFERWQPGTITNGDQILKMCRIKAVDPLDKEIEGFEDKLETWSALKPDLVVCLNPMENYIMLHECRSNNIPTIGVIDTNADPTWVTYTIPGNDDSLRASQLIAGVLGRAGEAGQSRRLADAKNGLITWKTNPRLGNPKAMGAET</sequence>
<dbReference type="InterPro" id="IPR023591">
    <property type="entry name" value="Ribosomal_uS2_flav_dom_sf"/>
</dbReference>
<dbReference type="AlphaFoldDB" id="A0A0B1PBY4"/>
<dbReference type="Pfam" id="PF00318">
    <property type="entry name" value="Ribosomal_S2"/>
    <property type="match status" value="1"/>
</dbReference>
<evidence type="ECO:0000313" key="5">
    <source>
        <dbReference type="Proteomes" id="UP000030854"/>
    </source>
</evidence>
<keyword evidence="2" id="KW-0689">Ribosomal protein</keyword>
<dbReference type="PANTHER" id="PTHR12534">
    <property type="entry name" value="30S RIBOSOMAL PROTEIN S2 PROKARYOTIC AND ORGANELLAR"/>
    <property type="match status" value="1"/>
</dbReference>
<dbReference type="GO" id="GO:0003735">
    <property type="term" value="F:structural constituent of ribosome"/>
    <property type="evidence" value="ECO:0007669"/>
    <property type="project" value="InterPro"/>
</dbReference>
<reference evidence="4 5" key="1">
    <citation type="journal article" date="2014" name="BMC Genomics">
        <title>Adaptive genomic structural variation in the grape powdery mildew pathogen, Erysiphe necator.</title>
        <authorList>
            <person name="Jones L."/>
            <person name="Riaz S."/>
            <person name="Morales-Cruz A."/>
            <person name="Amrine K.C."/>
            <person name="McGuire B."/>
            <person name="Gubler W.D."/>
            <person name="Walker M.A."/>
            <person name="Cantu D."/>
        </authorList>
    </citation>
    <scope>NUCLEOTIDE SEQUENCE [LARGE SCALE GENOMIC DNA]</scope>
    <source>
        <strain evidence="5">c</strain>
    </source>
</reference>
<keyword evidence="3" id="KW-0687">Ribonucleoprotein</keyword>
<name>A0A0B1PBY4_UNCNE</name>
<evidence type="ECO:0000256" key="1">
    <source>
        <dbReference type="ARBA" id="ARBA00006242"/>
    </source>
</evidence>
<gene>
    <name evidence="4" type="ORF">EV44_g0711</name>
</gene>
<dbReference type="STRING" id="52586.A0A0B1PBY4"/>
<dbReference type="HOGENOM" id="CLU_040318_4_2_1"/>
<dbReference type="NCBIfam" id="TIGR01011">
    <property type="entry name" value="rpsB_bact"/>
    <property type="match status" value="1"/>
</dbReference>
<evidence type="ECO:0000256" key="3">
    <source>
        <dbReference type="ARBA" id="ARBA00023274"/>
    </source>
</evidence>
<comment type="caution">
    <text evidence="4">The sequence shown here is derived from an EMBL/GenBank/DDBJ whole genome shotgun (WGS) entry which is preliminary data.</text>
</comment>
<dbReference type="OMA" id="CMRQSRQ"/>
<dbReference type="PANTHER" id="PTHR12534:SF0">
    <property type="entry name" value="SMALL RIBOSOMAL SUBUNIT PROTEIN US2M"/>
    <property type="match status" value="1"/>
</dbReference>
<dbReference type="PRINTS" id="PR00395">
    <property type="entry name" value="RIBOSOMALS2"/>
</dbReference>
<dbReference type="PROSITE" id="PS00962">
    <property type="entry name" value="RIBOSOMAL_S2_1"/>
    <property type="match status" value="1"/>
</dbReference>
<dbReference type="SUPFAM" id="SSF52313">
    <property type="entry name" value="Ribosomal protein S2"/>
    <property type="match status" value="1"/>
</dbReference>
<dbReference type="Gene3D" id="3.40.50.10490">
    <property type="entry name" value="Glucose-6-phosphate isomerase like protein, domain 1"/>
    <property type="match status" value="1"/>
</dbReference>
<dbReference type="InterPro" id="IPR018130">
    <property type="entry name" value="Ribosomal_uS2_CS"/>
</dbReference>
<dbReference type="GO" id="GO:0006412">
    <property type="term" value="P:translation"/>
    <property type="evidence" value="ECO:0007669"/>
    <property type="project" value="InterPro"/>
</dbReference>
<comment type="similarity">
    <text evidence="1">Belongs to the universal ribosomal protein uS2 family.</text>
</comment>
<dbReference type="InterPro" id="IPR005706">
    <property type="entry name" value="Ribosomal_uS2_bac/mit/plastid"/>
</dbReference>
<organism evidence="4 5">
    <name type="scientific">Uncinula necator</name>
    <name type="common">Grape powdery mildew</name>
    <dbReference type="NCBI Taxonomy" id="52586"/>
    <lineage>
        <taxon>Eukaryota</taxon>
        <taxon>Fungi</taxon>
        <taxon>Dikarya</taxon>
        <taxon>Ascomycota</taxon>
        <taxon>Pezizomycotina</taxon>
        <taxon>Leotiomycetes</taxon>
        <taxon>Erysiphales</taxon>
        <taxon>Erysiphaceae</taxon>
        <taxon>Erysiphe</taxon>
    </lineage>
</organism>
<dbReference type="Proteomes" id="UP000030854">
    <property type="component" value="Unassembled WGS sequence"/>
</dbReference>
<dbReference type="InterPro" id="IPR001865">
    <property type="entry name" value="Ribosomal_uS2"/>
</dbReference>
<dbReference type="CDD" id="cd01425">
    <property type="entry name" value="RPS2"/>
    <property type="match status" value="1"/>
</dbReference>
<accession>A0A0B1PBY4</accession>
<protein>
    <submittedName>
        <fullName evidence="4">Putative mitochondrial ribosomal</fullName>
    </submittedName>
</protein>
<evidence type="ECO:0000313" key="4">
    <source>
        <dbReference type="EMBL" id="KHJ34471.1"/>
    </source>
</evidence>